<dbReference type="RefSeq" id="XP_056049811.1">
    <property type="nucleotide sequence ID" value="XM_056192701.1"/>
</dbReference>
<organism evidence="3 4">
    <name type="scientific">Akanthomyces muscarius</name>
    <name type="common">Entomopathogenic fungus</name>
    <name type="synonym">Lecanicillium muscarium</name>
    <dbReference type="NCBI Taxonomy" id="2231603"/>
    <lineage>
        <taxon>Eukaryota</taxon>
        <taxon>Fungi</taxon>
        <taxon>Dikarya</taxon>
        <taxon>Ascomycota</taxon>
        <taxon>Pezizomycotina</taxon>
        <taxon>Sordariomycetes</taxon>
        <taxon>Hypocreomycetidae</taxon>
        <taxon>Hypocreales</taxon>
        <taxon>Cordycipitaceae</taxon>
        <taxon>Akanthomyces</taxon>
    </lineage>
</organism>
<dbReference type="EMBL" id="JAJHUN010000010">
    <property type="protein sequence ID" value="KAJ4146870.1"/>
    <property type="molecule type" value="Genomic_DNA"/>
</dbReference>
<dbReference type="KEGG" id="amus:LMH87_001429"/>
<evidence type="ECO:0000256" key="2">
    <source>
        <dbReference type="SAM" id="Phobius"/>
    </source>
</evidence>
<feature type="region of interest" description="Disordered" evidence="1">
    <location>
        <begin position="23"/>
        <end position="55"/>
    </location>
</feature>
<name>A0A9W8Q6A9_AKAMU</name>
<feature type="transmembrane region" description="Helical" evidence="2">
    <location>
        <begin position="89"/>
        <end position="108"/>
    </location>
</feature>
<keyword evidence="4" id="KW-1185">Reference proteome</keyword>
<comment type="caution">
    <text evidence="3">The sequence shown here is derived from an EMBL/GenBank/DDBJ whole genome shotgun (WGS) entry which is preliminary data.</text>
</comment>
<keyword evidence="2" id="KW-1133">Transmembrane helix</keyword>
<evidence type="ECO:0000313" key="3">
    <source>
        <dbReference type="EMBL" id="KAJ4146870.1"/>
    </source>
</evidence>
<evidence type="ECO:0000313" key="4">
    <source>
        <dbReference type="Proteomes" id="UP001144673"/>
    </source>
</evidence>
<evidence type="ECO:0000256" key="1">
    <source>
        <dbReference type="SAM" id="MobiDB-lite"/>
    </source>
</evidence>
<accession>A0A9W8Q6A9</accession>
<gene>
    <name evidence="3" type="ORF">LMH87_001429</name>
</gene>
<keyword evidence="2" id="KW-0472">Membrane</keyword>
<feature type="compositionally biased region" description="Polar residues" evidence="1">
    <location>
        <begin position="24"/>
        <end position="44"/>
    </location>
</feature>
<feature type="transmembrane region" description="Helical" evidence="2">
    <location>
        <begin position="238"/>
        <end position="265"/>
    </location>
</feature>
<proteinExistence type="predicted"/>
<protein>
    <submittedName>
        <fullName evidence="3">Uncharacterized protein</fullName>
    </submittedName>
</protein>
<reference evidence="3" key="1">
    <citation type="journal article" date="2023" name="Access Microbiol">
        <title>De-novo genome assembly for Akanthomyces muscarius, a biocontrol agent of insect agricultural pests.</title>
        <authorList>
            <person name="Erdos Z."/>
            <person name="Studholme D.J."/>
            <person name="Raymond B."/>
            <person name="Sharma M."/>
        </authorList>
    </citation>
    <scope>NUCLEOTIDE SEQUENCE</scope>
    <source>
        <strain evidence="3">Ve6</strain>
    </source>
</reference>
<feature type="transmembrane region" description="Helical" evidence="2">
    <location>
        <begin position="458"/>
        <end position="483"/>
    </location>
</feature>
<keyword evidence="2" id="KW-0812">Transmembrane</keyword>
<dbReference type="GeneID" id="80888588"/>
<dbReference type="Proteomes" id="UP001144673">
    <property type="component" value="Chromosome 3"/>
</dbReference>
<dbReference type="AlphaFoldDB" id="A0A9W8Q6A9"/>
<sequence>MQHERDFSAAGLQLLFKAEDPSVHCSTGHTESQLAPSDTANSQQKNDRGYSRHNAYGQTYTNTSDDVYCDVSARTPRHWWLIFHDKYELFPLILVLVNAIPVVLVGAYTSKLAEQLASYSCLPNGDFVIPGKGSLWDKKLFFTVDILVSKDAGWSFTHAKVVDIAWDTVVGRGAQLLLAYMAYHVFHKALVQVMVERQVGFPTYGAVAFDTGKVSSLWAFLQALTSRAFPLTSHGRRVFTAMFVCTAYIASIPTLLSAMTGYVAVYSPSIEMPPTLTAPGEPAALESDWDCARQGNCSITPCWSTPSPDGLLAAWGTVHDQNRKNSPIQSLLMPVPIRYKDTSNVVAYYERYKADYNAAAKDPRCQNSTTGLNVTMLTDCGPLNKTSEIRDSLNSAGSSSRMIKLDAPMLNIEVWPFDEATNMPSAWLCNDLIIKTADLNSHKNVTGICTSVNSNYQWGFSYLILLIVCILHLLFAVIMYALWLEARRCSVDAISAWRRTPLRCGADDASLKTQDLVRKAAARPSIMTSAIAIVSQAEQHYGANVSSWTNSKLNKRVWRGSKGMQAR</sequence>